<evidence type="ECO:0000256" key="1">
    <source>
        <dbReference type="SAM" id="MobiDB-lite"/>
    </source>
</evidence>
<dbReference type="OMA" id="LEVCQHF"/>
<reference evidence="4" key="1">
    <citation type="journal article" date="2014" name="Nat. Genet.">
        <title>A reference genome for common bean and genome-wide analysis of dual domestications.</title>
        <authorList>
            <person name="Schmutz J."/>
            <person name="McClean P.E."/>
            <person name="Mamidi S."/>
            <person name="Wu G.A."/>
            <person name="Cannon S.B."/>
            <person name="Grimwood J."/>
            <person name="Jenkins J."/>
            <person name="Shu S."/>
            <person name="Song Q."/>
            <person name="Chavarro C."/>
            <person name="Torres-Torres M."/>
            <person name="Geffroy V."/>
            <person name="Moghaddam S.M."/>
            <person name="Gao D."/>
            <person name="Abernathy B."/>
            <person name="Barry K."/>
            <person name="Blair M."/>
            <person name="Brick M.A."/>
            <person name="Chovatia M."/>
            <person name="Gepts P."/>
            <person name="Goodstein D.M."/>
            <person name="Gonzales M."/>
            <person name="Hellsten U."/>
            <person name="Hyten D.L."/>
            <person name="Jia G."/>
            <person name="Kelly J.D."/>
            <person name="Kudrna D."/>
            <person name="Lee R."/>
            <person name="Richard M.M."/>
            <person name="Miklas P.N."/>
            <person name="Osorno J.M."/>
            <person name="Rodrigues J."/>
            <person name="Thareau V."/>
            <person name="Urrea C.A."/>
            <person name="Wang M."/>
            <person name="Yu Y."/>
            <person name="Zhang M."/>
            <person name="Wing R.A."/>
            <person name="Cregan P.B."/>
            <person name="Rokhsar D.S."/>
            <person name="Jackson S.A."/>
        </authorList>
    </citation>
    <scope>NUCLEOTIDE SEQUENCE [LARGE SCALE GENOMIC DNA]</scope>
    <source>
        <strain evidence="4">cv. G19833</strain>
    </source>
</reference>
<protein>
    <recommendedName>
        <fullName evidence="2">SANTA domain-containing protein</fullName>
    </recommendedName>
</protein>
<sequence>MAVVGGGSGGGGGGGSVSTIRVAPKSSVFLQQWWLVNQRNGLAVGGVASSERGRERVFLSTVIAEREEANVLHTQDGIVIIFRGFINTSRSSQNGVSLEVCQHFLVGFPHDWKKYSRRSFGDSTASSIDNKKRECNNSEKRIPVENKASVERKASVESQTNGQSLIGMHDRTGPSGKNIIKPPKTPTSAYKRKASTQKIGLDANNSLSRRVTRSISKTSHTMPEEDEKDPIAKNIFPIADLISPVRRSPRLYSCK</sequence>
<dbReference type="STRING" id="3885.V7AGC8"/>
<evidence type="ECO:0000259" key="2">
    <source>
        <dbReference type="Pfam" id="PF09133"/>
    </source>
</evidence>
<dbReference type="InterPro" id="IPR053090">
    <property type="entry name" value="Centromere_KNL-2_homolog"/>
</dbReference>
<evidence type="ECO:0000313" key="4">
    <source>
        <dbReference type="Proteomes" id="UP000000226"/>
    </source>
</evidence>
<dbReference type="EMBL" id="CM002298">
    <property type="protein sequence ID" value="ESW04330.1"/>
    <property type="molecule type" value="Genomic_DNA"/>
</dbReference>
<dbReference type="OrthoDB" id="118550at2759"/>
<accession>V7AGC8</accession>
<dbReference type="Pfam" id="PF09133">
    <property type="entry name" value="SANTA"/>
    <property type="match status" value="1"/>
</dbReference>
<feature type="region of interest" description="Disordered" evidence="1">
    <location>
        <begin position="120"/>
        <end position="195"/>
    </location>
</feature>
<dbReference type="PhylomeDB" id="V7AGC8"/>
<evidence type="ECO:0000313" key="3">
    <source>
        <dbReference type="EMBL" id="ESW04330.1"/>
    </source>
</evidence>
<keyword evidence="4" id="KW-1185">Reference proteome</keyword>
<dbReference type="InterPro" id="IPR015216">
    <property type="entry name" value="SANTA"/>
</dbReference>
<organism evidence="3 4">
    <name type="scientific">Phaseolus vulgaris</name>
    <name type="common">Kidney bean</name>
    <name type="synonym">French bean</name>
    <dbReference type="NCBI Taxonomy" id="3885"/>
    <lineage>
        <taxon>Eukaryota</taxon>
        <taxon>Viridiplantae</taxon>
        <taxon>Streptophyta</taxon>
        <taxon>Embryophyta</taxon>
        <taxon>Tracheophyta</taxon>
        <taxon>Spermatophyta</taxon>
        <taxon>Magnoliopsida</taxon>
        <taxon>eudicotyledons</taxon>
        <taxon>Gunneridae</taxon>
        <taxon>Pentapetalae</taxon>
        <taxon>rosids</taxon>
        <taxon>fabids</taxon>
        <taxon>Fabales</taxon>
        <taxon>Fabaceae</taxon>
        <taxon>Papilionoideae</taxon>
        <taxon>50 kb inversion clade</taxon>
        <taxon>NPAAA clade</taxon>
        <taxon>indigoferoid/millettioid clade</taxon>
        <taxon>Phaseoleae</taxon>
        <taxon>Phaseolus</taxon>
    </lineage>
</organism>
<proteinExistence type="predicted"/>
<dbReference type="AlphaFoldDB" id="V7AGC8"/>
<feature type="compositionally biased region" description="Polar residues" evidence="1">
    <location>
        <begin position="209"/>
        <end position="221"/>
    </location>
</feature>
<dbReference type="Proteomes" id="UP000000226">
    <property type="component" value="Chromosome 11"/>
</dbReference>
<dbReference type="PANTHER" id="PTHR35311">
    <property type="entry name" value="KINETOCHORE-ASSOCIATED PROTEIN KNL-2 HOMOLOG"/>
    <property type="match status" value="1"/>
</dbReference>
<name>V7AGC8_PHAVU</name>
<feature type="domain" description="SANTA" evidence="2">
    <location>
        <begin position="28"/>
        <end position="115"/>
    </location>
</feature>
<gene>
    <name evidence="3" type="ORF">PHAVU_011G086100g</name>
</gene>
<feature type="region of interest" description="Disordered" evidence="1">
    <location>
        <begin position="209"/>
        <end position="228"/>
    </location>
</feature>
<feature type="compositionally biased region" description="Basic and acidic residues" evidence="1">
    <location>
        <begin position="129"/>
        <end position="155"/>
    </location>
</feature>
<dbReference type="eggNOG" id="ENOG502S2XK">
    <property type="taxonomic scope" value="Eukaryota"/>
</dbReference>
<dbReference type="Gramene" id="ESW04330">
    <property type="protein sequence ID" value="ESW04330"/>
    <property type="gene ID" value="PHAVU_011G086100g"/>
</dbReference>
<dbReference type="PANTHER" id="PTHR35311:SF1">
    <property type="entry name" value="PROTEIN EMBRYO DEFECTIVE 1674"/>
    <property type="match status" value="1"/>
</dbReference>